<feature type="non-terminal residue" evidence="3">
    <location>
        <position position="1"/>
    </location>
</feature>
<keyword evidence="1" id="KW-0175">Coiled coil</keyword>
<accession>J9FGG3</accession>
<dbReference type="InterPro" id="IPR036737">
    <property type="entry name" value="OmpA-like_sf"/>
</dbReference>
<dbReference type="SUPFAM" id="SSF103088">
    <property type="entry name" value="OmpA-like"/>
    <property type="match status" value="1"/>
</dbReference>
<reference evidence="3" key="1">
    <citation type="journal article" date="2012" name="PLoS ONE">
        <title>Gene sets for utilization of primary and secondary nutrition supplies in the distal gut of endangered iberian lynx.</title>
        <authorList>
            <person name="Alcaide M."/>
            <person name="Messina E."/>
            <person name="Richter M."/>
            <person name="Bargiela R."/>
            <person name="Peplies J."/>
            <person name="Huws S.A."/>
            <person name="Newbold C.J."/>
            <person name="Golyshin P.N."/>
            <person name="Simon M.A."/>
            <person name="Lopez G."/>
            <person name="Yakimov M.M."/>
            <person name="Ferrer M."/>
        </authorList>
    </citation>
    <scope>NUCLEOTIDE SEQUENCE</scope>
</reference>
<evidence type="ECO:0000259" key="2">
    <source>
        <dbReference type="PROSITE" id="PS51123"/>
    </source>
</evidence>
<organism evidence="3">
    <name type="scientific">gut metagenome</name>
    <dbReference type="NCBI Taxonomy" id="749906"/>
    <lineage>
        <taxon>unclassified sequences</taxon>
        <taxon>metagenomes</taxon>
        <taxon>organismal metagenomes</taxon>
    </lineage>
</organism>
<dbReference type="InterPro" id="IPR006665">
    <property type="entry name" value="OmpA-like"/>
</dbReference>
<sequence length="163" mass="17715">HDNRLYAEIGLTYYLGKATWSRTPDVDAINAQHQAEVDALNAQVNELRNRKPEVVEKIVEKRVEVPASGAGTFDHTFIAFAQGKANLTQEDKEALDGIKEGTHVQIVGTASPDGSKAVNDRLSQARADVVAKYLKDRGVIVEEATGKGVQGSTSNRLAIIYVK</sequence>
<gene>
    <name evidence="3" type="ORF">EVA_17887</name>
</gene>
<dbReference type="PROSITE" id="PS51123">
    <property type="entry name" value="OMPA_2"/>
    <property type="match status" value="1"/>
</dbReference>
<comment type="caution">
    <text evidence="3">The sequence shown here is derived from an EMBL/GenBank/DDBJ whole genome shotgun (WGS) entry which is preliminary data.</text>
</comment>
<dbReference type="AlphaFoldDB" id="J9FGG3"/>
<dbReference type="EMBL" id="AMCI01006631">
    <property type="protein sequence ID" value="EJW94006.1"/>
    <property type="molecule type" value="Genomic_DNA"/>
</dbReference>
<protein>
    <submittedName>
        <fullName evidence="3">OmpA family protein</fullName>
    </submittedName>
</protein>
<evidence type="ECO:0000313" key="3">
    <source>
        <dbReference type="EMBL" id="EJW94006.1"/>
    </source>
</evidence>
<proteinExistence type="predicted"/>
<feature type="coiled-coil region" evidence="1">
    <location>
        <begin position="30"/>
        <end position="57"/>
    </location>
</feature>
<dbReference type="Pfam" id="PF00691">
    <property type="entry name" value="OmpA"/>
    <property type="match status" value="1"/>
</dbReference>
<dbReference type="Gene3D" id="3.30.1330.60">
    <property type="entry name" value="OmpA-like domain"/>
    <property type="match status" value="1"/>
</dbReference>
<feature type="domain" description="OmpA-like" evidence="2">
    <location>
        <begin position="67"/>
        <end position="163"/>
    </location>
</feature>
<name>J9FGG3_9ZZZZ</name>
<evidence type="ECO:0000256" key="1">
    <source>
        <dbReference type="SAM" id="Coils"/>
    </source>
</evidence>